<dbReference type="InterPro" id="IPR012610">
    <property type="entry name" value="SASP_SspH"/>
</dbReference>
<comment type="similarity">
    <text evidence="2">Belongs to the SspH family.</text>
</comment>
<evidence type="ECO:0000256" key="2">
    <source>
        <dbReference type="ARBA" id="ARBA00006573"/>
    </source>
</evidence>
<name>A0A521B0K2_9BACL</name>
<organism evidence="5 6">
    <name type="scientific">Melghirimyces algeriensis</name>
    <dbReference type="NCBI Taxonomy" id="910412"/>
    <lineage>
        <taxon>Bacteria</taxon>
        <taxon>Bacillati</taxon>
        <taxon>Bacillota</taxon>
        <taxon>Bacilli</taxon>
        <taxon>Bacillales</taxon>
        <taxon>Thermoactinomycetaceae</taxon>
        <taxon>Melghirimyces</taxon>
    </lineage>
</organism>
<dbReference type="EMBL" id="FXTI01000001">
    <property type="protein sequence ID" value="SMO40623.1"/>
    <property type="molecule type" value="Genomic_DNA"/>
</dbReference>
<protein>
    <submittedName>
        <fullName evidence="5">Small acid-soluble spore protein H (Minor)</fullName>
    </submittedName>
</protein>
<proteinExistence type="inferred from homology"/>
<reference evidence="5 6" key="1">
    <citation type="submission" date="2017-05" db="EMBL/GenBank/DDBJ databases">
        <authorList>
            <person name="Varghese N."/>
            <person name="Submissions S."/>
        </authorList>
    </citation>
    <scope>NUCLEOTIDE SEQUENCE [LARGE SCALE GENOMIC DNA]</scope>
    <source>
        <strain evidence="5 6">DSM 45474</strain>
    </source>
</reference>
<sequence length="64" mass="7535">MNRLRAQQIIESPKHIEVHWNGVPVWIQNVDDRNETARVYTRERPDDEKTVPVEELREVGAEKG</sequence>
<evidence type="ECO:0000256" key="3">
    <source>
        <dbReference type="ARBA" id="ARBA00022969"/>
    </source>
</evidence>
<evidence type="ECO:0000313" key="5">
    <source>
        <dbReference type="EMBL" id="SMO40623.1"/>
    </source>
</evidence>
<keyword evidence="6" id="KW-1185">Reference proteome</keyword>
<dbReference type="Proteomes" id="UP000315636">
    <property type="component" value="Unassembled WGS sequence"/>
</dbReference>
<dbReference type="GO" id="GO:0042601">
    <property type="term" value="C:endospore-forming forespore"/>
    <property type="evidence" value="ECO:0007669"/>
    <property type="project" value="InterPro"/>
</dbReference>
<gene>
    <name evidence="5" type="ORF">SAMN06264849_101451</name>
</gene>
<dbReference type="AlphaFoldDB" id="A0A521B0K2"/>
<dbReference type="RefSeq" id="WP_142504128.1">
    <property type="nucleotide sequence ID" value="NZ_FXTI01000001.1"/>
</dbReference>
<comment type="subcellular location">
    <subcellularLocation>
        <location evidence="1">Spore core</location>
    </subcellularLocation>
</comment>
<dbReference type="HAMAP" id="MF_00667">
    <property type="entry name" value="SspH"/>
    <property type="match status" value="1"/>
</dbReference>
<accession>A0A521B0K2</accession>
<dbReference type="GO" id="GO:0030435">
    <property type="term" value="P:sporulation resulting in formation of a cellular spore"/>
    <property type="evidence" value="ECO:0007669"/>
    <property type="project" value="UniProtKB-KW"/>
</dbReference>
<dbReference type="NCBIfam" id="TIGR02861">
    <property type="entry name" value="SASP_H"/>
    <property type="match status" value="1"/>
</dbReference>
<evidence type="ECO:0000256" key="4">
    <source>
        <dbReference type="SAM" id="MobiDB-lite"/>
    </source>
</evidence>
<keyword evidence="3" id="KW-0749">Sporulation</keyword>
<dbReference type="OrthoDB" id="1683648at2"/>
<dbReference type="Pfam" id="PF08141">
    <property type="entry name" value="SspH"/>
    <property type="match status" value="1"/>
</dbReference>
<evidence type="ECO:0000256" key="1">
    <source>
        <dbReference type="ARBA" id="ARBA00004288"/>
    </source>
</evidence>
<dbReference type="GO" id="GO:0030436">
    <property type="term" value="P:asexual sporulation"/>
    <property type="evidence" value="ECO:0007669"/>
    <property type="project" value="InterPro"/>
</dbReference>
<evidence type="ECO:0000313" key="6">
    <source>
        <dbReference type="Proteomes" id="UP000315636"/>
    </source>
</evidence>
<feature type="region of interest" description="Disordered" evidence="4">
    <location>
        <begin position="41"/>
        <end position="64"/>
    </location>
</feature>